<dbReference type="PANTHER" id="PTHR36181:SF4">
    <property type="entry name" value="LAGLIDADG ENDONUCLEASE"/>
    <property type="match status" value="1"/>
</dbReference>
<organism evidence="2">
    <name type="scientific">Morchella brunnea</name>
    <dbReference type="NCBI Taxonomy" id="1174671"/>
    <lineage>
        <taxon>Eukaryota</taxon>
        <taxon>Fungi</taxon>
        <taxon>Dikarya</taxon>
        <taxon>Ascomycota</taxon>
        <taxon>Pezizomycotina</taxon>
        <taxon>Pezizomycetes</taxon>
        <taxon>Pezizales</taxon>
        <taxon>Morchellaceae</taxon>
        <taxon>Morchella</taxon>
    </lineage>
</organism>
<keyword evidence="2" id="KW-0378">Hydrolase</keyword>
<dbReference type="RefSeq" id="YP_010218752.1">
    <property type="nucleotide sequence ID" value="NC_058917.1"/>
</dbReference>
<dbReference type="GO" id="GO:0005739">
    <property type="term" value="C:mitochondrion"/>
    <property type="evidence" value="ECO:0007669"/>
    <property type="project" value="UniProtKB-ARBA"/>
</dbReference>
<keyword evidence="2" id="KW-0255">Endonuclease</keyword>
<protein>
    <submittedName>
        <fullName evidence="2">LAGLIDADG endonuclease</fullName>
    </submittedName>
</protein>
<reference evidence="2" key="1">
    <citation type="submission" date="2021-01" db="EMBL/GenBank/DDBJ databases">
        <authorList>
            <person name="Sun H.-H."/>
            <person name="Zhang S."/>
            <person name="Zhang Y.-J."/>
        </authorList>
    </citation>
    <scope>NUCLEOTIDE SEQUENCE</scope>
    <source>
        <strain evidence="2">CMM1</strain>
    </source>
</reference>
<gene>
    <name evidence="2" type="primary">orf120D</name>
</gene>
<evidence type="ECO:0000313" key="2">
    <source>
        <dbReference type="EMBL" id="UBU98569.1"/>
    </source>
</evidence>
<keyword evidence="2" id="KW-0496">Mitochondrion</keyword>
<dbReference type="InterPro" id="IPR051289">
    <property type="entry name" value="LAGLIDADG_Endonuclease"/>
</dbReference>
<name>A0A8K1MEV7_9PEZI</name>
<dbReference type="Gene3D" id="3.10.28.10">
    <property type="entry name" value="Homing endonucleases"/>
    <property type="match status" value="1"/>
</dbReference>
<dbReference type="PANTHER" id="PTHR36181">
    <property type="entry name" value="INTRON-ENCODED ENDONUCLEASE AI3-RELATED"/>
    <property type="match status" value="1"/>
</dbReference>
<dbReference type="GeneID" id="68665229"/>
<dbReference type="AlphaFoldDB" id="A0A8K1MEV7"/>
<feature type="domain" description="Homing endonuclease LAGLIDADG" evidence="1">
    <location>
        <begin position="4"/>
        <end position="86"/>
    </location>
</feature>
<keyword evidence="2" id="KW-0540">Nuclease</keyword>
<proteinExistence type="predicted"/>
<evidence type="ECO:0000259" key="1">
    <source>
        <dbReference type="Pfam" id="PF00961"/>
    </source>
</evidence>
<sequence length="120" mass="13739">MDLKLKWSVEAAFSTKASINKKDLGILKKIQTYFGVGNIFYNKKDNCYHFTVASIIDLTNVIIPHFLRYPLLSQKQVDFFLFKSVVELVNAKEHLTLLGLQKKIVNIKASLNKGLSNFLF</sequence>
<dbReference type="GO" id="GO:0004519">
    <property type="term" value="F:endonuclease activity"/>
    <property type="evidence" value="ECO:0007669"/>
    <property type="project" value="UniProtKB-KW"/>
</dbReference>
<dbReference type="EMBL" id="MW538937">
    <property type="protein sequence ID" value="UBU98569.1"/>
    <property type="molecule type" value="Genomic_DNA"/>
</dbReference>
<dbReference type="InterPro" id="IPR027434">
    <property type="entry name" value="Homing_endonucl"/>
</dbReference>
<dbReference type="Pfam" id="PF00961">
    <property type="entry name" value="LAGLIDADG_1"/>
    <property type="match status" value="1"/>
</dbReference>
<dbReference type="SUPFAM" id="SSF55608">
    <property type="entry name" value="Homing endonucleases"/>
    <property type="match status" value="1"/>
</dbReference>
<accession>A0A8K1MEV7</accession>
<geneLocation type="mitochondrion" evidence="2"/>
<dbReference type="InterPro" id="IPR004860">
    <property type="entry name" value="LAGLIDADG_dom"/>
</dbReference>